<proteinExistence type="predicted"/>
<dbReference type="EMBL" id="BK016261">
    <property type="protein sequence ID" value="DAG05569.1"/>
    <property type="molecule type" value="Genomic_DNA"/>
</dbReference>
<accession>A0A8S5VFL1</accession>
<reference evidence="1" key="1">
    <citation type="journal article" date="2021" name="Proc. Natl. Acad. Sci. U.S.A.">
        <title>A Catalog of Tens of Thousands of Viruses from Human Metagenomes Reveals Hidden Associations with Chronic Diseases.</title>
        <authorList>
            <person name="Tisza M.J."/>
            <person name="Buck C.B."/>
        </authorList>
    </citation>
    <scope>NUCLEOTIDE SEQUENCE</scope>
    <source>
        <strain evidence="1">CtNHj22</strain>
    </source>
</reference>
<sequence length="54" mass="5940">MPDIILSGAFGFVCPVLSIILNNSLGFKRELSFSNVLVRCTKMKGVSYAKCRKS</sequence>
<protein>
    <submittedName>
        <fullName evidence="1">Uncharacterized protein</fullName>
    </submittedName>
</protein>
<evidence type="ECO:0000313" key="1">
    <source>
        <dbReference type="EMBL" id="DAG05569.1"/>
    </source>
</evidence>
<organism evidence="1">
    <name type="scientific">Siphoviridae sp. ctNHj22</name>
    <dbReference type="NCBI Taxonomy" id="2825468"/>
    <lineage>
        <taxon>Viruses</taxon>
        <taxon>Duplodnaviria</taxon>
        <taxon>Heunggongvirae</taxon>
        <taxon>Uroviricota</taxon>
        <taxon>Caudoviricetes</taxon>
    </lineage>
</organism>
<name>A0A8S5VFL1_9CAUD</name>